<evidence type="ECO:0000313" key="4">
    <source>
        <dbReference type="Proteomes" id="UP001652432"/>
    </source>
</evidence>
<dbReference type="CDD" id="cd06850">
    <property type="entry name" value="biotinyl_domain"/>
    <property type="match status" value="1"/>
</dbReference>
<reference evidence="3 4" key="1">
    <citation type="journal article" date="2021" name="ISME Commun">
        <title>Automated analysis of genomic sequences facilitates high-throughput and comprehensive description of bacteria.</title>
        <authorList>
            <person name="Hitch T.C.A."/>
        </authorList>
    </citation>
    <scope>NUCLEOTIDE SEQUENCE [LARGE SCALE GENOMIC DNA]</scope>
    <source>
        <strain evidence="3 4">Sanger_18</strain>
    </source>
</reference>
<evidence type="ECO:0000259" key="2">
    <source>
        <dbReference type="PROSITE" id="PS50968"/>
    </source>
</evidence>
<dbReference type="PROSITE" id="PS50968">
    <property type="entry name" value="BIOTINYL_LIPOYL"/>
    <property type="match status" value="1"/>
</dbReference>
<dbReference type="EMBL" id="JAOQKJ010000004">
    <property type="protein sequence ID" value="MCU6743951.1"/>
    <property type="molecule type" value="Genomic_DNA"/>
</dbReference>
<proteinExistence type="predicted"/>
<dbReference type="Gene3D" id="2.40.50.100">
    <property type="match status" value="1"/>
</dbReference>
<evidence type="ECO:0000313" key="3">
    <source>
        <dbReference type="EMBL" id="MCU6743951.1"/>
    </source>
</evidence>
<comment type="caution">
    <text evidence="3">The sequence shown here is derived from an EMBL/GenBank/DDBJ whole genome shotgun (WGS) entry which is preliminary data.</text>
</comment>
<organism evidence="3 4">
    <name type="scientific">Suilimivivens aceti</name>
    <dbReference type="NCBI Taxonomy" id="2981774"/>
    <lineage>
        <taxon>Bacteria</taxon>
        <taxon>Bacillati</taxon>
        <taxon>Bacillota</taxon>
        <taxon>Clostridia</taxon>
        <taxon>Lachnospirales</taxon>
        <taxon>Lachnospiraceae</taxon>
        <taxon>Suilimivivens</taxon>
    </lineage>
</organism>
<dbReference type="InterPro" id="IPR001882">
    <property type="entry name" value="Biotin_BS"/>
</dbReference>
<sequence>MKNYTITVNGNVYDVVVEEGASTGAPVAAPAAPKAAPKAAPAAAPAAKAAGAGSIKVEAGAAGKVFKIEASVGQAVKKGDAVVVVEAMKMEIPVVAPEDGTVASIDVAVGDAVEAGAVLATLN</sequence>
<accession>A0ABT2T247</accession>
<evidence type="ECO:0000256" key="1">
    <source>
        <dbReference type="ARBA" id="ARBA00023267"/>
    </source>
</evidence>
<dbReference type="Proteomes" id="UP001652432">
    <property type="component" value="Unassembled WGS sequence"/>
</dbReference>
<keyword evidence="4" id="KW-1185">Reference proteome</keyword>
<dbReference type="RefSeq" id="WP_118797883.1">
    <property type="nucleotide sequence ID" value="NZ_JAOQKJ010000004.1"/>
</dbReference>
<dbReference type="InterPro" id="IPR011053">
    <property type="entry name" value="Single_hybrid_motif"/>
</dbReference>
<keyword evidence="1" id="KW-0092">Biotin</keyword>
<dbReference type="Pfam" id="PF00364">
    <property type="entry name" value="Biotin_lipoyl"/>
    <property type="match status" value="1"/>
</dbReference>
<gene>
    <name evidence="3" type="ORF">OCV77_05485</name>
</gene>
<dbReference type="SUPFAM" id="SSF51230">
    <property type="entry name" value="Single hybrid motif"/>
    <property type="match status" value="1"/>
</dbReference>
<dbReference type="PROSITE" id="PS00188">
    <property type="entry name" value="BIOTIN"/>
    <property type="match status" value="1"/>
</dbReference>
<feature type="domain" description="Lipoyl-binding" evidence="2">
    <location>
        <begin position="52"/>
        <end position="123"/>
    </location>
</feature>
<protein>
    <submittedName>
        <fullName evidence="3">Acetyl-CoA carboxylase biotin carboxyl carrier protein subunit</fullName>
    </submittedName>
</protein>
<dbReference type="InterPro" id="IPR000089">
    <property type="entry name" value="Biotin_lipoyl"/>
</dbReference>
<dbReference type="PANTHER" id="PTHR45266">
    <property type="entry name" value="OXALOACETATE DECARBOXYLASE ALPHA CHAIN"/>
    <property type="match status" value="1"/>
</dbReference>
<dbReference type="InterPro" id="IPR050709">
    <property type="entry name" value="Biotin_Carboxyl_Carrier/Decarb"/>
</dbReference>
<name>A0ABT2T247_9FIRM</name>
<dbReference type="PANTHER" id="PTHR45266:SF3">
    <property type="entry name" value="OXALOACETATE DECARBOXYLASE ALPHA CHAIN"/>
    <property type="match status" value="1"/>
</dbReference>